<feature type="transmembrane region" description="Helical" evidence="1">
    <location>
        <begin position="268"/>
        <end position="290"/>
    </location>
</feature>
<keyword evidence="1" id="KW-0812">Transmembrane</keyword>
<sequence length="293" mass="32750">MSPRLLPPTWATHVSKTAASYMGLILLLTIVASVASSIFNEVFLSGDIDHMYQILPVKGTILFLAVGSPTFISLTLTLLYMASFKGVVKQRTYRTLRRAVALLSVLYLLAVGGTCAMDTIYCKDIYSQGLSYFQDQMDNGSWADEYWQTFFRLRALTTLATVQLLCVTLTLVVFRRRYRERIRISSQPFEPKTSISGEIVTGGITLAPNLSPNESGVLSTSARSSHKTELKTKAKATKMSLLPWVYAMYCVSYILLSTLSMLRMKQQYRYFLVPANLIEGACLSVIMFPFGSK</sequence>
<accession>A0A9K3CYN3</accession>
<evidence type="ECO:0000313" key="2">
    <source>
        <dbReference type="EMBL" id="GIQ85773.1"/>
    </source>
</evidence>
<feature type="transmembrane region" description="Helical" evidence="1">
    <location>
        <begin position="241"/>
        <end position="262"/>
    </location>
</feature>
<proteinExistence type="predicted"/>
<feature type="transmembrane region" description="Helical" evidence="1">
    <location>
        <begin position="59"/>
        <end position="80"/>
    </location>
</feature>
<feature type="transmembrane region" description="Helical" evidence="1">
    <location>
        <begin position="21"/>
        <end position="39"/>
    </location>
</feature>
<protein>
    <submittedName>
        <fullName evidence="2">Uncharacterized protein</fullName>
    </submittedName>
</protein>
<gene>
    <name evidence="2" type="ORF">KIPB_007501</name>
</gene>
<keyword evidence="3" id="KW-1185">Reference proteome</keyword>
<evidence type="ECO:0000256" key="1">
    <source>
        <dbReference type="SAM" id="Phobius"/>
    </source>
</evidence>
<evidence type="ECO:0000313" key="3">
    <source>
        <dbReference type="Proteomes" id="UP000265618"/>
    </source>
</evidence>
<keyword evidence="1" id="KW-1133">Transmembrane helix</keyword>
<reference evidence="2 3" key="1">
    <citation type="journal article" date="2018" name="PLoS ONE">
        <title>The draft genome of Kipferlia bialata reveals reductive genome evolution in fornicate parasites.</title>
        <authorList>
            <person name="Tanifuji G."/>
            <person name="Takabayashi S."/>
            <person name="Kume K."/>
            <person name="Takagi M."/>
            <person name="Nakayama T."/>
            <person name="Kamikawa R."/>
            <person name="Inagaki Y."/>
            <person name="Hashimoto T."/>
        </authorList>
    </citation>
    <scope>NUCLEOTIDE SEQUENCE [LARGE SCALE GENOMIC DNA]</scope>
    <source>
        <strain evidence="2">NY0173</strain>
    </source>
</reference>
<comment type="caution">
    <text evidence="2">The sequence shown here is derived from an EMBL/GenBank/DDBJ whole genome shotgun (WGS) entry which is preliminary data.</text>
</comment>
<dbReference type="EMBL" id="BDIP01002128">
    <property type="protein sequence ID" value="GIQ85773.1"/>
    <property type="molecule type" value="Genomic_DNA"/>
</dbReference>
<keyword evidence="1" id="KW-0472">Membrane</keyword>
<dbReference type="AlphaFoldDB" id="A0A9K3CYN3"/>
<dbReference type="Proteomes" id="UP000265618">
    <property type="component" value="Unassembled WGS sequence"/>
</dbReference>
<feature type="transmembrane region" description="Helical" evidence="1">
    <location>
        <begin position="100"/>
        <end position="121"/>
    </location>
</feature>
<organism evidence="2 3">
    <name type="scientific">Kipferlia bialata</name>
    <dbReference type="NCBI Taxonomy" id="797122"/>
    <lineage>
        <taxon>Eukaryota</taxon>
        <taxon>Metamonada</taxon>
        <taxon>Carpediemonas-like organisms</taxon>
        <taxon>Kipferlia</taxon>
    </lineage>
</organism>
<name>A0A9K3CYN3_9EUKA</name>
<feature type="transmembrane region" description="Helical" evidence="1">
    <location>
        <begin position="155"/>
        <end position="174"/>
    </location>
</feature>